<keyword evidence="11" id="KW-1185">Reference proteome</keyword>
<dbReference type="EC" id="4.1.1.23" evidence="7"/>
<dbReference type="SUPFAM" id="SSF51366">
    <property type="entry name" value="Ribulose-phoshate binding barrel"/>
    <property type="match status" value="1"/>
</dbReference>
<evidence type="ECO:0000256" key="3">
    <source>
        <dbReference type="ARBA" id="ARBA00022793"/>
    </source>
</evidence>
<dbReference type="InterPro" id="IPR001754">
    <property type="entry name" value="OMPdeCOase_dom"/>
</dbReference>
<sequence>MQRFAPMVAIDVPTKEEAVALFDQLAMTTPKPIVKLGMELYYTAGPEIISLARQRGFKVFVDLKLYDIPNTVGRAMKGLGKLGASFVTVHAAGGKEMLQAALDGLQTGAQAANLPLPNLLAITELTSINQRIMNEEQGIPGELVTTVQRYAKLADKVGLAGVVCSAQEVEAIRQVTRADFYCVTPGIRPVGSAKGDQKRVVTPAQAHQLGANAIVCGRPITQAESVSDAYEVIAQEFLEG</sequence>
<evidence type="ECO:0000256" key="2">
    <source>
        <dbReference type="ARBA" id="ARBA00004861"/>
    </source>
</evidence>
<evidence type="ECO:0000256" key="7">
    <source>
        <dbReference type="HAMAP-Rule" id="MF_01200"/>
    </source>
</evidence>
<dbReference type="InterPro" id="IPR013785">
    <property type="entry name" value="Aldolase_TIM"/>
</dbReference>
<keyword evidence="4 7" id="KW-0665">Pyrimidine biosynthesis</keyword>
<feature type="binding site" evidence="7">
    <location>
        <position position="126"/>
    </location>
    <ligand>
        <name>substrate</name>
    </ligand>
</feature>
<gene>
    <name evidence="7 10" type="primary">pyrF</name>
    <name evidence="10" type="ORF">H5993_04810</name>
</gene>
<comment type="catalytic activity">
    <reaction evidence="6 7 8">
        <text>orotidine 5'-phosphate + H(+) = UMP + CO2</text>
        <dbReference type="Rhea" id="RHEA:11596"/>
        <dbReference type="ChEBI" id="CHEBI:15378"/>
        <dbReference type="ChEBI" id="CHEBI:16526"/>
        <dbReference type="ChEBI" id="CHEBI:57538"/>
        <dbReference type="ChEBI" id="CHEBI:57865"/>
        <dbReference type="EC" id="4.1.1.23"/>
    </reaction>
</comment>
<dbReference type="HAMAP" id="MF_01200_B">
    <property type="entry name" value="OMPdecase_type1_B"/>
    <property type="match status" value="1"/>
</dbReference>
<keyword evidence="3 7" id="KW-0210">Decarboxylase</keyword>
<dbReference type="EMBL" id="JACJJQ010000017">
    <property type="protein sequence ID" value="MBM6754082.1"/>
    <property type="molecule type" value="Genomic_DNA"/>
</dbReference>
<evidence type="ECO:0000313" key="10">
    <source>
        <dbReference type="EMBL" id="MBM6754082.1"/>
    </source>
</evidence>
<keyword evidence="5 7" id="KW-0456">Lyase</keyword>
<dbReference type="NCBIfam" id="NF001273">
    <property type="entry name" value="PRK00230.1"/>
    <property type="match status" value="1"/>
</dbReference>
<feature type="binding site" evidence="7">
    <location>
        <begin position="62"/>
        <end position="71"/>
    </location>
    <ligand>
        <name>substrate</name>
    </ligand>
</feature>
<feature type="binding site" evidence="7">
    <location>
        <position position="35"/>
    </location>
    <ligand>
        <name>substrate</name>
    </ligand>
</feature>
<dbReference type="PROSITE" id="PS00156">
    <property type="entry name" value="OMPDECASE"/>
    <property type="match status" value="1"/>
</dbReference>
<comment type="subunit">
    <text evidence="7">Homodimer.</text>
</comment>
<comment type="caution">
    <text evidence="10">The sequence shown here is derived from an EMBL/GenBank/DDBJ whole genome shotgun (WGS) entry which is preliminary data.</text>
</comment>
<evidence type="ECO:0000256" key="4">
    <source>
        <dbReference type="ARBA" id="ARBA00022975"/>
    </source>
</evidence>
<feature type="binding site" evidence="7">
    <location>
        <position position="197"/>
    </location>
    <ligand>
        <name>substrate</name>
    </ligand>
</feature>
<dbReference type="InterPro" id="IPR014732">
    <property type="entry name" value="OMPdecase"/>
</dbReference>
<feature type="domain" description="Orotidine 5'-phosphate decarboxylase" evidence="9">
    <location>
        <begin position="5"/>
        <end position="233"/>
    </location>
</feature>
<feature type="binding site" evidence="7">
    <location>
        <position position="11"/>
    </location>
    <ligand>
        <name>substrate</name>
    </ligand>
</feature>
<dbReference type="CDD" id="cd04725">
    <property type="entry name" value="OMP_decarboxylase_like"/>
    <property type="match status" value="1"/>
</dbReference>
<dbReference type="RefSeq" id="WP_204776450.1">
    <property type="nucleotide sequence ID" value="NZ_JACJJQ010000017.1"/>
</dbReference>
<comment type="pathway">
    <text evidence="2 7 8">Pyrimidine metabolism; UMP biosynthesis via de novo pathway; UMP from orotate: step 2/2.</text>
</comment>
<accession>A0ABS2ENL7</accession>
<evidence type="ECO:0000256" key="5">
    <source>
        <dbReference type="ARBA" id="ARBA00023239"/>
    </source>
</evidence>
<organism evidence="10 11">
    <name type="scientific">Limosilactobacillus alvi</name>
    <dbReference type="NCBI Taxonomy" id="990412"/>
    <lineage>
        <taxon>Bacteria</taxon>
        <taxon>Bacillati</taxon>
        <taxon>Bacillota</taxon>
        <taxon>Bacilli</taxon>
        <taxon>Lactobacillales</taxon>
        <taxon>Lactobacillaceae</taxon>
        <taxon>Limosilactobacillus</taxon>
    </lineage>
</organism>
<feature type="active site" description="Proton donor" evidence="7">
    <location>
        <position position="64"/>
    </location>
</feature>
<feature type="binding site" evidence="7">
    <location>
        <position position="218"/>
    </location>
    <ligand>
        <name>substrate</name>
    </ligand>
</feature>
<protein>
    <recommendedName>
        <fullName evidence="7">Orotidine 5'-phosphate decarboxylase</fullName>
        <ecNumber evidence="7">4.1.1.23</ecNumber>
    </recommendedName>
    <alternativeName>
        <fullName evidence="7">OMP decarboxylase</fullName>
        <shortName evidence="7">OMPDCase</shortName>
        <shortName evidence="7">OMPdecase</shortName>
    </alternativeName>
</protein>
<evidence type="ECO:0000313" key="11">
    <source>
        <dbReference type="Proteomes" id="UP000776629"/>
    </source>
</evidence>
<feature type="binding site" evidence="7">
    <location>
        <position position="217"/>
    </location>
    <ligand>
        <name>substrate</name>
    </ligand>
</feature>
<dbReference type="PANTHER" id="PTHR32119">
    <property type="entry name" value="OROTIDINE 5'-PHOSPHATE DECARBOXYLASE"/>
    <property type="match status" value="1"/>
</dbReference>
<name>A0ABS2ENL7_9LACO</name>
<dbReference type="InterPro" id="IPR047596">
    <property type="entry name" value="OMPdecase_bac"/>
</dbReference>
<comment type="function">
    <text evidence="1 7">Catalyzes the decarboxylation of orotidine 5'-monophosphate (OMP) to uridine 5'-monophosphate (UMP).</text>
</comment>
<evidence type="ECO:0000256" key="6">
    <source>
        <dbReference type="ARBA" id="ARBA00049157"/>
    </source>
</evidence>
<evidence type="ECO:0000256" key="8">
    <source>
        <dbReference type="RuleBase" id="RU000512"/>
    </source>
</evidence>
<dbReference type="Pfam" id="PF00215">
    <property type="entry name" value="OMPdecase"/>
    <property type="match status" value="1"/>
</dbReference>
<dbReference type="NCBIfam" id="TIGR01740">
    <property type="entry name" value="pyrF"/>
    <property type="match status" value="1"/>
</dbReference>
<evidence type="ECO:0000256" key="1">
    <source>
        <dbReference type="ARBA" id="ARBA00002356"/>
    </source>
</evidence>
<dbReference type="GO" id="GO:0004590">
    <property type="term" value="F:orotidine-5'-phosphate decarboxylase activity"/>
    <property type="evidence" value="ECO:0007669"/>
    <property type="project" value="UniProtKB-EC"/>
</dbReference>
<dbReference type="PANTHER" id="PTHR32119:SF2">
    <property type="entry name" value="OROTIDINE 5'-PHOSPHATE DECARBOXYLASE"/>
    <property type="match status" value="1"/>
</dbReference>
<feature type="binding site" evidence="7">
    <location>
        <position position="188"/>
    </location>
    <ligand>
        <name>substrate</name>
    </ligand>
</feature>
<dbReference type="Proteomes" id="UP000776629">
    <property type="component" value="Unassembled WGS sequence"/>
</dbReference>
<dbReference type="SMART" id="SM00934">
    <property type="entry name" value="OMPdecase"/>
    <property type="match status" value="1"/>
</dbReference>
<evidence type="ECO:0000259" key="9">
    <source>
        <dbReference type="SMART" id="SM00934"/>
    </source>
</evidence>
<dbReference type="InterPro" id="IPR011060">
    <property type="entry name" value="RibuloseP-bd_barrel"/>
</dbReference>
<reference evidence="10 11" key="1">
    <citation type="journal article" date="2021" name="Sci. Rep.">
        <title>The distribution of antibiotic resistance genes in chicken gut microbiota commensals.</title>
        <authorList>
            <person name="Juricova H."/>
            <person name="Matiasovicova J."/>
            <person name="Kubasova T."/>
            <person name="Cejkova D."/>
            <person name="Rychlik I."/>
        </authorList>
    </citation>
    <scope>NUCLEOTIDE SEQUENCE [LARGE SCALE GENOMIC DNA]</scope>
    <source>
        <strain evidence="10 11">An810</strain>
    </source>
</reference>
<dbReference type="Gene3D" id="3.20.20.70">
    <property type="entry name" value="Aldolase class I"/>
    <property type="match status" value="1"/>
</dbReference>
<dbReference type="InterPro" id="IPR018089">
    <property type="entry name" value="OMPdecase_AS"/>
</dbReference>
<proteinExistence type="inferred from homology"/>
<comment type="similarity">
    <text evidence="7">Belongs to the OMP decarboxylase family. Type 1 subfamily.</text>
</comment>